<organism evidence="2 3">
    <name type="scientific">Plasmodium falciparum Vietnam Oak-Knoll</name>
    <name type="common">FVO</name>
    <dbReference type="NCBI Taxonomy" id="1036723"/>
    <lineage>
        <taxon>Eukaryota</taxon>
        <taxon>Sar</taxon>
        <taxon>Alveolata</taxon>
        <taxon>Apicomplexa</taxon>
        <taxon>Aconoidasida</taxon>
        <taxon>Haemosporida</taxon>
        <taxon>Plasmodiidae</taxon>
        <taxon>Plasmodium</taxon>
        <taxon>Plasmodium (Laverania)</taxon>
    </lineage>
</organism>
<keyword evidence="1" id="KW-0812">Transmembrane</keyword>
<feature type="transmembrane region" description="Helical" evidence="1">
    <location>
        <begin position="65"/>
        <end position="83"/>
    </location>
</feature>
<name>A0A024V1E4_PLAFA</name>
<dbReference type="EMBL" id="KI925146">
    <property type="protein sequence ID" value="ETW16372.1"/>
    <property type="molecule type" value="Genomic_DNA"/>
</dbReference>
<protein>
    <submittedName>
        <fullName evidence="2">Uncharacterized protein</fullName>
    </submittedName>
</protein>
<reference evidence="2 3" key="2">
    <citation type="submission" date="2013-02" db="EMBL/GenBank/DDBJ databases">
        <title>The Genome Sequence of Plasmodium falciparum Vietnam Oak-Knoll (FVO).</title>
        <authorList>
            <consortium name="The Broad Institute Genome Sequencing Platform"/>
            <consortium name="The Broad Institute Genome Sequencing Center for Infectious Disease"/>
            <person name="Neafsey D."/>
            <person name="Cheeseman I."/>
            <person name="Volkman S."/>
            <person name="Adams J."/>
            <person name="Walker B."/>
            <person name="Young S.K."/>
            <person name="Zeng Q."/>
            <person name="Gargeya S."/>
            <person name="Fitzgerald M."/>
            <person name="Haas B."/>
            <person name="Abouelleil A."/>
            <person name="Alvarado L."/>
            <person name="Arachchi H.M."/>
            <person name="Berlin A.M."/>
            <person name="Chapman S.B."/>
            <person name="Dewar J."/>
            <person name="Goldberg J."/>
            <person name="Griggs A."/>
            <person name="Gujja S."/>
            <person name="Hansen M."/>
            <person name="Howarth C."/>
            <person name="Imamovic A."/>
            <person name="Larimer J."/>
            <person name="McCowan C."/>
            <person name="Murphy C."/>
            <person name="Neiman D."/>
            <person name="Pearson M."/>
            <person name="Priest M."/>
            <person name="Roberts A."/>
            <person name="Saif S."/>
            <person name="Shea T."/>
            <person name="Sisk P."/>
            <person name="Sykes S."/>
            <person name="Wortman J."/>
            <person name="Nusbaum C."/>
            <person name="Birren B."/>
        </authorList>
    </citation>
    <scope>NUCLEOTIDE SEQUENCE [LARGE SCALE GENOMIC DNA]</scope>
    <source>
        <strain evidence="3">Vietnam Oak-Knoll (FVO)</strain>
    </source>
</reference>
<proteinExistence type="predicted"/>
<evidence type="ECO:0000313" key="3">
    <source>
        <dbReference type="Proteomes" id="UP000030690"/>
    </source>
</evidence>
<evidence type="ECO:0000313" key="2">
    <source>
        <dbReference type="EMBL" id="ETW16372.1"/>
    </source>
</evidence>
<dbReference type="Proteomes" id="UP000030690">
    <property type="component" value="Unassembled WGS sequence"/>
</dbReference>
<gene>
    <name evidence="2" type="ORF">PFFVO_04629</name>
</gene>
<reference evidence="2 3" key="1">
    <citation type="submission" date="2013-02" db="EMBL/GenBank/DDBJ databases">
        <title>The Genome Annotation of Plasmodium falciparum Vietnam Oak-Knoll (FVO).</title>
        <authorList>
            <consortium name="The Broad Institute Genome Sequencing Platform"/>
            <consortium name="The Broad Institute Genome Sequencing Center for Infectious Disease"/>
            <person name="Neafsey D."/>
            <person name="Hoffman S."/>
            <person name="Volkman S."/>
            <person name="Rosenthal P."/>
            <person name="Walker B."/>
            <person name="Young S.K."/>
            <person name="Zeng Q."/>
            <person name="Gargeya S."/>
            <person name="Fitzgerald M."/>
            <person name="Haas B."/>
            <person name="Abouelleil A."/>
            <person name="Allen A.W."/>
            <person name="Alvarado L."/>
            <person name="Arachchi H.M."/>
            <person name="Berlin A.M."/>
            <person name="Chapman S.B."/>
            <person name="Gainer-Dewar J."/>
            <person name="Goldberg J."/>
            <person name="Griggs A."/>
            <person name="Gujja S."/>
            <person name="Hansen M."/>
            <person name="Howarth C."/>
            <person name="Imamovic A."/>
            <person name="Ireland A."/>
            <person name="Larimer J."/>
            <person name="McCowan C."/>
            <person name="Murphy C."/>
            <person name="Pearson M."/>
            <person name="Poon T.W."/>
            <person name="Priest M."/>
            <person name="Roberts A."/>
            <person name="Saif S."/>
            <person name="Shea T."/>
            <person name="Sisk P."/>
            <person name="Sykes S."/>
            <person name="Wortman J."/>
            <person name="Nusbaum C."/>
            <person name="Birren B."/>
        </authorList>
    </citation>
    <scope>NUCLEOTIDE SEQUENCE [LARGE SCALE GENOMIC DNA]</scope>
    <source>
        <strain evidence="3">Vietnam Oak-Knoll (FVO)</strain>
    </source>
</reference>
<evidence type="ECO:0000256" key="1">
    <source>
        <dbReference type="SAM" id="Phobius"/>
    </source>
</evidence>
<dbReference type="AlphaFoldDB" id="A0A024V1E4"/>
<keyword evidence="1" id="KW-1133">Transmembrane helix</keyword>
<accession>A0A024V1E4</accession>
<keyword evidence="1" id="KW-0472">Membrane</keyword>
<sequence>MDNSSNRSFMAKKKYYYYDTNIINIHFIFTYLNKKHTIIKIVFVKLKYNFEIEEKKKIIIIIKSTFNYIEYIIIFSFFTLIFMCHE</sequence>
<feature type="transmembrane region" description="Helical" evidence="1">
    <location>
        <begin position="15"/>
        <end position="32"/>
    </location>
</feature>